<accession>A0A238HHE0</accession>
<dbReference type="InterPro" id="IPR010982">
    <property type="entry name" value="Lambda_DNA-bd_dom_sf"/>
</dbReference>
<evidence type="ECO:0000313" key="3">
    <source>
        <dbReference type="Proteomes" id="UP000215450"/>
    </source>
</evidence>
<gene>
    <name evidence="1" type="ORF">KEBURONENSIS_00379</name>
    <name evidence="2" type="ORF">KEBURONENSIS_02062</name>
</gene>
<organism evidence="1">
    <name type="scientific">Kingella negevensis</name>
    <dbReference type="NCBI Taxonomy" id="1522312"/>
    <lineage>
        <taxon>Bacteria</taxon>
        <taxon>Pseudomonadati</taxon>
        <taxon>Pseudomonadota</taxon>
        <taxon>Betaproteobacteria</taxon>
        <taxon>Neisseriales</taxon>
        <taxon>Neisseriaceae</taxon>
        <taxon>Kingella</taxon>
    </lineage>
</organism>
<dbReference type="SUPFAM" id="SSF47413">
    <property type="entry name" value="lambda repressor-like DNA-binding domains"/>
    <property type="match status" value="1"/>
</dbReference>
<dbReference type="AlphaFoldDB" id="A0A238HHE0"/>
<dbReference type="RefSeq" id="WP_095063063.1">
    <property type="nucleotide sequence ID" value="NZ_FXUV02000069.1"/>
</dbReference>
<evidence type="ECO:0008006" key="4">
    <source>
        <dbReference type="Google" id="ProtNLM"/>
    </source>
</evidence>
<dbReference type="GO" id="GO:0003677">
    <property type="term" value="F:DNA binding"/>
    <property type="evidence" value="ECO:0007669"/>
    <property type="project" value="InterPro"/>
</dbReference>
<dbReference type="Proteomes" id="UP000215450">
    <property type="component" value="Unassembled WGS sequence"/>
</dbReference>
<dbReference type="OrthoDB" id="8607433at2"/>
<proteinExistence type="predicted"/>
<dbReference type="EMBL" id="FXUV02000069">
    <property type="protein sequence ID" value="SNB83069.1"/>
    <property type="molecule type" value="Genomic_DNA"/>
</dbReference>
<keyword evidence="3" id="KW-1185">Reference proteome</keyword>
<dbReference type="STRING" id="1522312.GCA_900177895_01161"/>
<dbReference type="EMBL" id="FXUV01000041">
    <property type="protein sequence ID" value="SMQ13009.1"/>
    <property type="molecule type" value="Genomic_DNA"/>
</dbReference>
<reference evidence="1" key="1">
    <citation type="submission" date="2017-05" db="EMBL/GenBank/DDBJ databases">
        <authorList>
            <person name="Song R."/>
            <person name="Chenine A.L."/>
            <person name="Ruprecht R.M."/>
        </authorList>
    </citation>
    <scope>NUCLEOTIDE SEQUENCE</scope>
    <source>
        <strain evidence="1">Kingella_eburonensis</strain>
    </source>
</reference>
<sequence length="111" mass="13466">MQNINNWLDTFKKRKNFKSDYQLAKYWQVTTATISQYRKGRLRLPVAKCLEIAELCYCHPLEIILSLEYPRAKPSEQEIIKQIYWVATVCNATERMNARCFTRKYYKYRNR</sequence>
<reference evidence="2 3" key="2">
    <citation type="submission" date="2017-06" db="EMBL/GenBank/DDBJ databases">
        <authorList>
            <person name="Kim H.J."/>
            <person name="Triplett B.A."/>
        </authorList>
    </citation>
    <scope>NUCLEOTIDE SEQUENCE [LARGE SCALE GENOMIC DNA]</scope>
    <source>
        <strain evidence="2">Kingella_eburonensis</strain>
    </source>
</reference>
<evidence type="ECO:0000313" key="1">
    <source>
        <dbReference type="EMBL" id="SMQ13009.1"/>
    </source>
</evidence>
<name>A0A238HHE0_9NEIS</name>
<dbReference type="Gene3D" id="1.10.260.40">
    <property type="entry name" value="lambda repressor-like DNA-binding domains"/>
    <property type="match status" value="1"/>
</dbReference>
<evidence type="ECO:0000313" key="2">
    <source>
        <dbReference type="EMBL" id="SNB83069.1"/>
    </source>
</evidence>
<protein>
    <recommendedName>
        <fullName evidence="4">HTH cro/C1-type domain-containing protein</fullName>
    </recommendedName>
</protein>